<accession>A0ABS0MG64</accession>
<keyword evidence="1" id="KW-0472">Membrane</keyword>
<comment type="caution">
    <text evidence="2">The sequence shown here is derived from an EMBL/GenBank/DDBJ whole genome shotgun (WGS) entry which is preliminary data.</text>
</comment>
<reference evidence="2 3" key="1">
    <citation type="submission" date="2020-11" db="EMBL/GenBank/DDBJ databases">
        <title>Enhanced detection system for hospital associated transmission using whole genome sequencing surveillance.</title>
        <authorList>
            <person name="Harrison L.H."/>
            <person name="Van Tyne D."/>
            <person name="Marsh J.W."/>
            <person name="Griffith M.P."/>
            <person name="Snyder D.J."/>
            <person name="Cooper V.S."/>
            <person name="Mustapha M."/>
        </authorList>
    </citation>
    <scope>NUCLEOTIDE SEQUENCE [LARGE SCALE GENOMIC DNA]</scope>
    <source>
        <strain evidence="2 3">SER00230</strain>
    </source>
</reference>
<evidence type="ECO:0000313" key="3">
    <source>
        <dbReference type="Proteomes" id="UP000624159"/>
    </source>
</evidence>
<keyword evidence="1" id="KW-1133">Transmembrane helix</keyword>
<dbReference type="EMBL" id="JADULK010000008">
    <property type="protein sequence ID" value="MBH1931272.1"/>
    <property type="molecule type" value="Genomic_DNA"/>
</dbReference>
<sequence length="146" mass="16637">MSFYLMLIGSVLVFSGIGFFIFIMLYFGVTKKKYETIVSGYLSRALPMPDVYTVFYHGGFFTSFLLVRFMRQVLLGKKIGPGKKGYWLPAESYDYFNTLPNELIVWIKKYYMLHIIELSIIISGSLFILLDSLLGAVVPGYAVYSG</sequence>
<gene>
    <name evidence="2" type="ORF">I5U13_16590</name>
</gene>
<organism evidence="2 3">
    <name type="scientific">Serratia rubidaea</name>
    <name type="common">Serratia marinorubra</name>
    <dbReference type="NCBI Taxonomy" id="61652"/>
    <lineage>
        <taxon>Bacteria</taxon>
        <taxon>Pseudomonadati</taxon>
        <taxon>Pseudomonadota</taxon>
        <taxon>Gammaproteobacteria</taxon>
        <taxon>Enterobacterales</taxon>
        <taxon>Yersiniaceae</taxon>
        <taxon>Serratia</taxon>
    </lineage>
</organism>
<protein>
    <submittedName>
        <fullName evidence="2">Uncharacterized protein</fullName>
    </submittedName>
</protein>
<evidence type="ECO:0000313" key="2">
    <source>
        <dbReference type="EMBL" id="MBH1931272.1"/>
    </source>
</evidence>
<feature type="transmembrane region" description="Helical" evidence="1">
    <location>
        <begin position="49"/>
        <end position="69"/>
    </location>
</feature>
<keyword evidence="3" id="KW-1185">Reference proteome</keyword>
<dbReference type="RefSeq" id="WP_197664609.1">
    <property type="nucleotide sequence ID" value="NZ_JADULK010000008.1"/>
</dbReference>
<proteinExistence type="predicted"/>
<dbReference type="Proteomes" id="UP000624159">
    <property type="component" value="Unassembled WGS sequence"/>
</dbReference>
<feature type="transmembrane region" description="Helical" evidence="1">
    <location>
        <begin position="7"/>
        <end position="29"/>
    </location>
</feature>
<keyword evidence="1" id="KW-0812">Transmembrane</keyword>
<feature type="transmembrane region" description="Helical" evidence="1">
    <location>
        <begin position="118"/>
        <end position="144"/>
    </location>
</feature>
<name>A0ABS0MG64_SERRU</name>
<evidence type="ECO:0000256" key="1">
    <source>
        <dbReference type="SAM" id="Phobius"/>
    </source>
</evidence>